<evidence type="ECO:0000313" key="1">
    <source>
        <dbReference type="EMBL" id="CAG8770998.1"/>
    </source>
</evidence>
<feature type="non-terminal residue" evidence="1">
    <location>
        <position position="157"/>
    </location>
</feature>
<evidence type="ECO:0000313" key="2">
    <source>
        <dbReference type="Proteomes" id="UP000789702"/>
    </source>
</evidence>
<comment type="caution">
    <text evidence="1">The sequence shown here is derived from an EMBL/GenBank/DDBJ whole genome shotgun (WGS) entry which is preliminary data.</text>
</comment>
<dbReference type="EMBL" id="CAJVPU010056797">
    <property type="protein sequence ID" value="CAG8770998.1"/>
    <property type="molecule type" value="Genomic_DNA"/>
</dbReference>
<organism evidence="1 2">
    <name type="scientific">Dentiscutata heterogama</name>
    <dbReference type="NCBI Taxonomy" id="1316150"/>
    <lineage>
        <taxon>Eukaryota</taxon>
        <taxon>Fungi</taxon>
        <taxon>Fungi incertae sedis</taxon>
        <taxon>Mucoromycota</taxon>
        <taxon>Glomeromycotina</taxon>
        <taxon>Glomeromycetes</taxon>
        <taxon>Diversisporales</taxon>
        <taxon>Gigasporaceae</taxon>
        <taxon>Dentiscutata</taxon>
    </lineage>
</organism>
<proteinExistence type="predicted"/>
<protein>
    <submittedName>
        <fullName evidence="1">17388_t:CDS:1</fullName>
    </submittedName>
</protein>
<sequence>QISSDPTLQVLLEYACSINVTRLGHFLAIDEAAESLGHLETEEDLKERMMVVEFEKERINLLLSDFIDDPSVVHTERNLKSRKESSWKLTVDLLEALNMSNPASHSLFQNTSQNNNEGFHRLFACYNIGKKRLYNIYKQDIEKTVERNTTGRRAHNI</sequence>
<feature type="non-terminal residue" evidence="1">
    <location>
        <position position="1"/>
    </location>
</feature>
<accession>A0ACA9QZR5</accession>
<gene>
    <name evidence="1" type="ORF">DHETER_LOCUS15831</name>
</gene>
<reference evidence="1" key="1">
    <citation type="submission" date="2021-06" db="EMBL/GenBank/DDBJ databases">
        <authorList>
            <person name="Kallberg Y."/>
            <person name="Tangrot J."/>
            <person name="Rosling A."/>
        </authorList>
    </citation>
    <scope>NUCLEOTIDE SEQUENCE</scope>
    <source>
        <strain evidence="1">IL203A</strain>
    </source>
</reference>
<keyword evidence="2" id="KW-1185">Reference proteome</keyword>
<dbReference type="Proteomes" id="UP000789702">
    <property type="component" value="Unassembled WGS sequence"/>
</dbReference>
<name>A0ACA9QZR5_9GLOM</name>